<evidence type="ECO:0000313" key="2">
    <source>
        <dbReference type="Proteomes" id="UP001058974"/>
    </source>
</evidence>
<organism evidence="1 2">
    <name type="scientific">Pisum sativum</name>
    <name type="common">Garden pea</name>
    <name type="synonym">Lathyrus oleraceus</name>
    <dbReference type="NCBI Taxonomy" id="3888"/>
    <lineage>
        <taxon>Eukaryota</taxon>
        <taxon>Viridiplantae</taxon>
        <taxon>Streptophyta</taxon>
        <taxon>Embryophyta</taxon>
        <taxon>Tracheophyta</taxon>
        <taxon>Spermatophyta</taxon>
        <taxon>Magnoliopsida</taxon>
        <taxon>eudicotyledons</taxon>
        <taxon>Gunneridae</taxon>
        <taxon>Pentapetalae</taxon>
        <taxon>rosids</taxon>
        <taxon>fabids</taxon>
        <taxon>Fabales</taxon>
        <taxon>Fabaceae</taxon>
        <taxon>Papilionoideae</taxon>
        <taxon>50 kb inversion clade</taxon>
        <taxon>NPAAA clade</taxon>
        <taxon>Hologalegina</taxon>
        <taxon>IRL clade</taxon>
        <taxon>Fabeae</taxon>
        <taxon>Lathyrus</taxon>
    </lineage>
</organism>
<comment type="caution">
    <text evidence="1">The sequence shown here is derived from an EMBL/GenBank/DDBJ whole genome shotgun (WGS) entry which is preliminary data.</text>
</comment>
<reference evidence="1 2" key="1">
    <citation type="journal article" date="2022" name="Nat. Genet.">
        <title>Improved pea reference genome and pan-genome highlight genomic features and evolutionary characteristics.</title>
        <authorList>
            <person name="Yang T."/>
            <person name="Liu R."/>
            <person name="Luo Y."/>
            <person name="Hu S."/>
            <person name="Wang D."/>
            <person name="Wang C."/>
            <person name="Pandey M.K."/>
            <person name="Ge S."/>
            <person name="Xu Q."/>
            <person name="Li N."/>
            <person name="Li G."/>
            <person name="Huang Y."/>
            <person name="Saxena R.K."/>
            <person name="Ji Y."/>
            <person name="Li M."/>
            <person name="Yan X."/>
            <person name="He Y."/>
            <person name="Liu Y."/>
            <person name="Wang X."/>
            <person name="Xiang C."/>
            <person name="Varshney R.K."/>
            <person name="Ding H."/>
            <person name="Gao S."/>
            <person name="Zong X."/>
        </authorList>
    </citation>
    <scope>NUCLEOTIDE SEQUENCE [LARGE SCALE GENOMIC DNA]</scope>
    <source>
        <strain evidence="1 2">cv. Zhongwan 6</strain>
    </source>
</reference>
<gene>
    <name evidence="1" type="ORF">KIW84_033506</name>
</gene>
<dbReference type="Proteomes" id="UP001058974">
    <property type="component" value="Chromosome 3"/>
</dbReference>
<name>A0A9D5B011_PEA</name>
<evidence type="ECO:0000313" key="1">
    <source>
        <dbReference type="EMBL" id="KAI5428543.1"/>
    </source>
</evidence>
<keyword evidence="2" id="KW-1185">Reference proteome</keyword>
<dbReference type="EMBL" id="JAMSHJ010000003">
    <property type="protein sequence ID" value="KAI5428543.1"/>
    <property type="molecule type" value="Genomic_DNA"/>
</dbReference>
<dbReference type="Gramene" id="Psat03G0350600-T1">
    <property type="protein sequence ID" value="KAI5428543.1"/>
    <property type="gene ID" value="KIW84_033506"/>
</dbReference>
<proteinExistence type="predicted"/>
<dbReference type="AlphaFoldDB" id="A0A9D5B011"/>
<accession>A0A9D5B011</accession>
<protein>
    <submittedName>
        <fullName evidence="1">Uncharacterized protein</fullName>
    </submittedName>
</protein>
<sequence length="222" mass="24646">MHDSKKFPTYFFIRVPIIHITFKILFHIQEIRDATENSPDNGNTDEILSHLTGGSLNLDGHNGKILKVSIYPYVCKVQVAASFDSNGLLLFWSLSNISNDILGCPTLVPTCSLVKGACGVGLEFWCQDLVTRVEAADDSTVKKETEKEYHEFSNGPTVLRAYLRIATHLPFIVSQAGDGNHFGGYWLDLAQAENNKQWHNLEELYLAPGTNLDLLLVGGPEP</sequence>